<feature type="compositionally biased region" description="Basic and acidic residues" evidence="14">
    <location>
        <begin position="75"/>
        <end position="85"/>
    </location>
</feature>
<reference evidence="18" key="1">
    <citation type="submission" date="2016-11" db="UniProtKB">
        <authorList>
            <consortium name="WormBaseParasite"/>
        </authorList>
    </citation>
    <scope>IDENTIFICATION</scope>
</reference>
<dbReference type="PROSITE" id="PS50014">
    <property type="entry name" value="BROMODOMAIN_2"/>
    <property type="match status" value="1"/>
</dbReference>
<evidence type="ECO:0000256" key="8">
    <source>
        <dbReference type="ARBA" id="ARBA00023015"/>
    </source>
</evidence>
<dbReference type="Gene3D" id="2.10.110.40">
    <property type="match status" value="1"/>
</dbReference>
<keyword evidence="11" id="KW-0539">Nucleus</keyword>
<name>A0A1I7ZNT3_9BILA</name>
<evidence type="ECO:0000259" key="15">
    <source>
        <dbReference type="PROSITE" id="PS50014"/>
    </source>
</evidence>
<dbReference type="SMART" id="SM00297">
    <property type="entry name" value="BROMO"/>
    <property type="match status" value="1"/>
</dbReference>
<dbReference type="AlphaFoldDB" id="A0A1I7ZNT3"/>
<dbReference type="InterPro" id="IPR043145">
    <property type="entry name" value="Znf_ZZ_sf"/>
</dbReference>
<dbReference type="CDD" id="cd15802">
    <property type="entry name" value="RING_CBP-p300"/>
    <property type="match status" value="1"/>
</dbReference>
<feature type="region of interest" description="Disordered" evidence="14">
    <location>
        <begin position="66"/>
        <end position="88"/>
    </location>
</feature>
<dbReference type="InterPro" id="IPR010303">
    <property type="entry name" value="RING_CBP-p300"/>
</dbReference>
<dbReference type="Pfam" id="PF00439">
    <property type="entry name" value="Bromodomain"/>
    <property type="match status" value="1"/>
</dbReference>
<accession>A0A1I7ZNT3</accession>
<dbReference type="PROSITE" id="PS51727">
    <property type="entry name" value="CBP_P300_HAT"/>
    <property type="match status" value="1"/>
</dbReference>
<feature type="region of interest" description="Disordered" evidence="14">
    <location>
        <begin position="778"/>
        <end position="805"/>
    </location>
</feature>
<dbReference type="SUPFAM" id="SSF47370">
    <property type="entry name" value="Bromodomain"/>
    <property type="match status" value="1"/>
</dbReference>
<dbReference type="GO" id="GO:0003713">
    <property type="term" value="F:transcription coactivator activity"/>
    <property type="evidence" value="ECO:0007669"/>
    <property type="project" value="TreeGrafter"/>
</dbReference>
<feature type="compositionally biased region" description="Basic residues" evidence="14">
    <location>
        <begin position="603"/>
        <end position="623"/>
    </location>
</feature>
<dbReference type="GO" id="GO:0005667">
    <property type="term" value="C:transcription regulator complex"/>
    <property type="evidence" value="ECO:0007669"/>
    <property type="project" value="TreeGrafter"/>
</dbReference>
<evidence type="ECO:0000256" key="1">
    <source>
        <dbReference type="ARBA" id="ARBA00004123"/>
    </source>
</evidence>
<evidence type="ECO:0000256" key="13">
    <source>
        <dbReference type="PROSITE-ProRule" id="PRU00035"/>
    </source>
</evidence>
<feature type="compositionally biased region" description="Basic and acidic residues" evidence="14">
    <location>
        <begin position="781"/>
        <end position="794"/>
    </location>
</feature>
<dbReference type="WBParaSite" id="L893_g28416.t1">
    <property type="protein sequence ID" value="L893_g28416.t1"/>
    <property type="gene ID" value="L893_g28416"/>
</dbReference>
<sequence>MWRQQVPPEMRRRYRKKMLDYVASNNKAVLLMHIIQYEQEVYEKATDLEDYRTRLYKHAKAISRNKEKIRHSSRRKSDTPAELDVRGGPPEECVMDAAELRRVLVPVWERLSKAPESVALRVPVDPALLGMRSPMDILTVLGKLEGGEYQNPWEFCDDMYLMFDNAWLLNRKNSKFVKSTTKMWELFIEQINPAMRSLGYCCGERLSFTPLALICYGQAMCRIARDQNYYCYEHSSTQFATINSVKYAYCKKCFDNLPEEGINLSNNPADTSNFIAKSRFQELRNDKIDYEPFDICKTCHRRWHRICAMHYRKVTPEGFICEGCRAEKQVVKAENKFTAKKLPHCALSRHIEERVNKFMAKKCGSSVPEGTEVVIRVLFSAEKEFEVKPLMKRKYCPEGFPEKFPYRSKAIFAFEVVDGVEICFFGFHVQEYGSRCPAPNARRVYIAYLDSVHFFQPRHIRTDVYHEILLGYLEYVRNLGYSSAHIWTCPPSEGDEYIFHCHPPEQKIPKPKRLQDWYKEMLDKGILEKTVSEYKDIWRQANDDNLTTPKDLPYFEGDFWPNIIEDCIRDAENEEKARKKAKAEAQNDDDDILPSNNGEMKKSTTKKKKNNLKSKKCSSKKKAGASTGNEVTDKLFSNFEEHKEVFFTIKLHIDGPLKDIKDPDPLMSSELMDGRDAFLARAREEHWEFSSLRRAKYSTMCFLHALHTEDSDEFILSCNKCNALATLHCVKCDDFDLCTACFESQGHEHPMEKITANLMEDDHPAQRVHQAVQQVAGPHLPQKDSDGCEDRPTREVGPPKVKRDPELPTRLFLQMDCHLEIGTPEP</sequence>
<evidence type="ECO:0000259" key="16">
    <source>
        <dbReference type="PROSITE" id="PS51727"/>
    </source>
</evidence>
<keyword evidence="6" id="KW-0862">Zinc</keyword>
<dbReference type="InterPro" id="IPR000433">
    <property type="entry name" value="Znf_ZZ"/>
</dbReference>
<dbReference type="PANTHER" id="PTHR13808:SF1">
    <property type="entry name" value="HISTONE ACETYLTRANSFERASE"/>
    <property type="match status" value="1"/>
</dbReference>
<evidence type="ECO:0000256" key="2">
    <source>
        <dbReference type="ARBA" id="ARBA00013184"/>
    </source>
</evidence>
<keyword evidence="10" id="KW-0804">Transcription</keyword>
<keyword evidence="17" id="KW-1185">Reference proteome</keyword>
<evidence type="ECO:0000256" key="6">
    <source>
        <dbReference type="ARBA" id="ARBA00022833"/>
    </source>
</evidence>
<dbReference type="GO" id="GO:0000123">
    <property type="term" value="C:histone acetyltransferase complex"/>
    <property type="evidence" value="ECO:0007669"/>
    <property type="project" value="TreeGrafter"/>
</dbReference>
<dbReference type="InterPro" id="IPR056484">
    <property type="entry name" value="PHD_P300"/>
</dbReference>
<dbReference type="InterPro" id="IPR001487">
    <property type="entry name" value="Bromodomain"/>
</dbReference>
<evidence type="ECO:0000256" key="3">
    <source>
        <dbReference type="ARBA" id="ARBA00022679"/>
    </source>
</evidence>
<dbReference type="Proteomes" id="UP000095287">
    <property type="component" value="Unplaced"/>
</dbReference>
<dbReference type="InterPro" id="IPR013083">
    <property type="entry name" value="Znf_RING/FYVE/PHD"/>
</dbReference>
<keyword evidence="7" id="KW-0156">Chromatin regulator</keyword>
<keyword evidence="9 13" id="KW-0103">Bromodomain</keyword>
<dbReference type="InterPro" id="IPR036427">
    <property type="entry name" value="Bromodomain-like_sf"/>
</dbReference>
<feature type="domain" description="Bromo" evidence="15">
    <location>
        <begin position="131"/>
        <end position="177"/>
    </location>
</feature>
<feature type="domain" description="CBP/p300-type HAT" evidence="16">
    <location>
        <begin position="336"/>
        <end position="711"/>
    </location>
</feature>
<keyword evidence="4" id="KW-0479">Metal-binding</keyword>
<evidence type="ECO:0000256" key="12">
    <source>
        <dbReference type="ARBA" id="ARBA00048017"/>
    </source>
</evidence>
<evidence type="ECO:0000313" key="18">
    <source>
        <dbReference type="WBParaSite" id="L893_g28416.t1"/>
    </source>
</evidence>
<dbReference type="SMART" id="SM01250">
    <property type="entry name" value="KAT11"/>
    <property type="match status" value="1"/>
</dbReference>
<proteinExistence type="predicted"/>
<dbReference type="Pfam" id="PF00569">
    <property type="entry name" value="ZZ"/>
    <property type="match status" value="1"/>
</dbReference>
<dbReference type="Gene3D" id="3.30.40.10">
    <property type="entry name" value="Zinc/RING finger domain, C3HC4 (zinc finger)"/>
    <property type="match status" value="1"/>
</dbReference>
<dbReference type="InterPro" id="IPR013178">
    <property type="entry name" value="Histone_AcTrfase_Rtt109/CBP"/>
</dbReference>
<keyword evidence="5" id="KW-0863">Zinc-finger</keyword>
<evidence type="ECO:0000256" key="9">
    <source>
        <dbReference type="ARBA" id="ARBA00023117"/>
    </source>
</evidence>
<dbReference type="GO" id="GO:0031490">
    <property type="term" value="F:chromatin DNA binding"/>
    <property type="evidence" value="ECO:0007669"/>
    <property type="project" value="TreeGrafter"/>
</dbReference>
<dbReference type="GO" id="GO:0045944">
    <property type="term" value="P:positive regulation of transcription by RNA polymerase II"/>
    <property type="evidence" value="ECO:0007669"/>
    <property type="project" value="TreeGrafter"/>
</dbReference>
<evidence type="ECO:0000256" key="5">
    <source>
        <dbReference type="ARBA" id="ARBA00022771"/>
    </source>
</evidence>
<evidence type="ECO:0000256" key="14">
    <source>
        <dbReference type="SAM" id="MobiDB-lite"/>
    </source>
</evidence>
<dbReference type="CDD" id="cd15557">
    <property type="entry name" value="PHD_CBP_p300"/>
    <property type="match status" value="1"/>
</dbReference>
<dbReference type="Pfam" id="PF23570">
    <property type="entry name" value="PHD_P300"/>
    <property type="match status" value="1"/>
</dbReference>
<dbReference type="GO" id="GO:0008270">
    <property type="term" value="F:zinc ion binding"/>
    <property type="evidence" value="ECO:0007669"/>
    <property type="project" value="UniProtKB-KW"/>
</dbReference>
<feature type="region of interest" description="Disordered" evidence="14">
    <location>
        <begin position="578"/>
        <end position="626"/>
    </location>
</feature>
<organism evidence="17 18">
    <name type="scientific">Steinernema glaseri</name>
    <dbReference type="NCBI Taxonomy" id="37863"/>
    <lineage>
        <taxon>Eukaryota</taxon>
        <taxon>Metazoa</taxon>
        <taxon>Ecdysozoa</taxon>
        <taxon>Nematoda</taxon>
        <taxon>Chromadorea</taxon>
        <taxon>Rhabditida</taxon>
        <taxon>Tylenchina</taxon>
        <taxon>Panagrolaimomorpha</taxon>
        <taxon>Strongyloidoidea</taxon>
        <taxon>Steinernematidae</taxon>
        <taxon>Steinernema</taxon>
    </lineage>
</organism>
<comment type="catalytic activity">
    <reaction evidence="12">
        <text>L-lysyl-[protein] + acetyl-CoA = N(6)-acetyl-L-lysyl-[protein] + CoA + H(+)</text>
        <dbReference type="Rhea" id="RHEA:45948"/>
        <dbReference type="Rhea" id="RHEA-COMP:9752"/>
        <dbReference type="Rhea" id="RHEA-COMP:10731"/>
        <dbReference type="ChEBI" id="CHEBI:15378"/>
        <dbReference type="ChEBI" id="CHEBI:29969"/>
        <dbReference type="ChEBI" id="CHEBI:57287"/>
        <dbReference type="ChEBI" id="CHEBI:57288"/>
        <dbReference type="ChEBI" id="CHEBI:61930"/>
        <dbReference type="EC" id="2.3.1.48"/>
    </reaction>
</comment>
<dbReference type="Gene3D" id="3.30.60.90">
    <property type="match status" value="1"/>
</dbReference>
<evidence type="ECO:0000256" key="11">
    <source>
        <dbReference type="ARBA" id="ARBA00023242"/>
    </source>
</evidence>
<dbReference type="SMART" id="SM00291">
    <property type="entry name" value="ZnF_ZZ"/>
    <property type="match status" value="1"/>
</dbReference>
<dbReference type="EC" id="2.3.1.48" evidence="2"/>
<dbReference type="Pfam" id="PF06001">
    <property type="entry name" value="RING_CBP-p300"/>
    <property type="match status" value="1"/>
</dbReference>
<dbReference type="InterPro" id="IPR031162">
    <property type="entry name" value="CBP_P300_HAT"/>
</dbReference>
<dbReference type="GO" id="GO:0004402">
    <property type="term" value="F:histone acetyltransferase activity"/>
    <property type="evidence" value="ECO:0007669"/>
    <property type="project" value="InterPro"/>
</dbReference>
<evidence type="ECO:0000256" key="4">
    <source>
        <dbReference type="ARBA" id="ARBA00022723"/>
    </source>
</evidence>
<keyword evidence="3" id="KW-0808">Transferase</keyword>
<dbReference type="Pfam" id="PF08214">
    <property type="entry name" value="HAT_KAT11"/>
    <property type="match status" value="1"/>
</dbReference>
<dbReference type="SUPFAM" id="SSF57850">
    <property type="entry name" value="RING/U-box"/>
    <property type="match status" value="1"/>
</dbReference>
<dbReference type="Gene3D" id="1.20.920.10">
    <property type="entry name" value="Bromodomain-like"/>
    <property type="match status" value="1"/>
</dbReference>
<dbReference type="GO" id="GO:0005634">
    <property type="term" value="C:nucleus"/>
    <property type="evidence" value="ECO:0007669"/>
    <property type="project" value="UniProtKB-SubCell"/>
</dbReference>
<evidence type="ECO:0000313" key="17">
    <source>
        <dbReference type="Proteomes" id="UP000095287"/>
    </source>
</evidence>
<protein>
    <recommendedName>
        <fullName evidence="2">histone acetyltransferase</fullName>
        <ecNumber evidence="2">2.3.1.48</ecNumber>
    </recommendedName>
</protein>
<dbReference type="PANTHER" id="PTHR13808">
    <property type="entry name" value="CBP/P300-RELATED"/>
    <property type="match status" value="1"/>
</dbReference>
<evidence type="ECO:0000256" key="10">
    <source>
        <dbReference type="ARBA" id="ARBA00023163"/>
    </source>
</evidence>
<evidence type="ECO:0000256" key="7">
    <source>
        <dbReference type="ARBA" id="ARBA00022853"/>
    </source>
</evidence>
<dbReference type="InterPro" id="IPR038547">
    <property type="entry name" value="RING_CBP-p300_sf"/>
</dbReference>
<comment type="subcellular location">
    <subcellularLocation>
        <location evidence="1">Nucleus</location>
    </subcellularLocation>
</comment>
<keyword evidence="8" id="KW-0805">Transcription regulation</keyword>